<protein>
    <submittedName>
        <fullName evidence="3">VPLPA-CTERM protein sorting domain-containing protein</fullName>
    </submittedName>
</protein>
<accession>A0A1I1ISH4</accession>
<dbReference type="Proteomes" id="UP000231644">
    <property type="component" value="Unassembled WGS sequence"/>
</dbReference>
<feature type="chain" id="PRO_5014167486" evidence="2">
    <location>
        <begin position="43"/>
        <end position="249"/>
    </location>
</feature>
<evidence type="ECO:0000256" key="1">
    <source>
        <dbReference type="SAM" id="Phobius"/>
    </source>
</evidence>
<sequence length="249" mass="25069">MAAFSACQTDTLNEGYSNLTRIFTTTSAAALGLIAFAGTASAATIDLYTTDSGPVSAYAGASASIEDAAPSALGGFREIMVEGDGISPDATTGAANQGQLTFSNDAGVQGQMSVVYNGLGDSGLGGVDLTDGGVSDAFAFDIVAADVNVGYTISVTDILGISSTSSIGYTGSFVTNKTALVSFSEFTGVDLTSVDSVILSLVDIQTDFAADTTLDNFRTLDTTPAVPLPASALMLAGGLGFLGLRRKRG</sequence>
<proteinExistence type="predicted"/>
<evidence type="ECO:0000313" key="3">
    <source>
        <dbReference type="EMBL" id="SFC38682.1"/>
    </source>
</evidence>
<keyword evidence="4" id="KW-1185">Reference proteome</keyword>
<dbReference type="AlphaFoldDB" id="A0A1I1ISH4"/>
<evidence type="ECO:0000313" key="4">
    <source>
        <dbReference type="Proteomes" id="UP000231644"/>
    </source>
</evidence>
<feature type="transmembrane region" description="Helical" evidence="1">
    <location>
        <begin position="226"/>
        <end position="244"/>
    </location>
</feature>
<name>A0A1I1ISH4_9RHOB</name>
<keyword evidence="2" id="KW-0732">Signal</keyword>
<dbReference type="STRING" id="517719.SAMN05421762_0759"/>
<feature type="signal peptide" evidence="2">
    <location>
        <begin position="1"/>
        <end position="42"/>
    </location>
</feature>
<dbReference type="EMBL" id="FOLX01000001">
    <property type="protein sequence ID" value="SFC38682.1"/>
    <property type="molecule type" value="Genomic_DNA"/>
</dbReference>
<keyword evidence="1" id="KW-0812">Transmembrane</keyword>
<organism evidence="3 4">
    <name type="scientific">Pseudooceanicola nitratireducens</name>
    <dbReference type="NCBI Taxonomy" id="517719"/>
    <lineage>
        <taxon>Bacteria</taxon>
        <taxon>Pseudomonadati</taxon>
        <taxon>Pseudomonadota</taxon>
        <taxon>Alphaproteobacteria</taxon>
        <taxon>Rhodobacterales</taxon>
        <taxon>Paracoccaceae</taxon>
        <taxon>Pseudooceanicola</taxon>
    </lineage>
</organism>
<reference evidence="3 4" key="1">
    <citation type="submission" date="2016-10" db="EMBL/GenBank/DDBJ databases">
        <authorList>
            <person name="de Groot N.N."/>
        </authorList>
    </citation>
    <scope>NUCLEOTIDE SEQUENCE [LARGE SCALE GENOMIC DNA]</scope>
    <source>
        <strain evidence="3 4">DSM 29619</strain>
    </source>
</reference>
<keyword evidence="1" id="KW-1133">Transmembrane helix</keyword>
<keyword evidence="1" id="KW-0472">Membrane</keyword>
<evidence type="ECO:0000256" key="2">
    <source>
        <dbReference type="SAM" id="SignalP"/>
    </source>
</evidence>
<gene>
    <name evidence="3" type="ORF">SAMN05421762_0759</name>
</gene>